<keyword evidence="10 11" id="KW-0472">Membrane</keyword>
<feature type="transmembrane region" description="Helical" evidence="11">
    <location>
        <begin position="213"/>
        <end position="235"/>
    </location>
</feature>
<dbReference type="InterPro" id="IPR036878">
    <property type="entry name" value="Glu_permease_IIB"/>
</dbReference>
<dbReference type="PANTHER" id="PTHR30009:SF24">
    <property type="entry name" value="PTS SYSTEM, IIBC COMPONENT"/>
    <property type="match status" value="1"/>
</dbReference>
<dbReference type="EMBL" id="AP024849">
    <property type="protein sequence ID" value="BCZ44444.1"/>
    <property type="molecule type" value="Genomic_DNA"/>
</dbReference>
<reference evidence="14" key="1">
    <citation type="submission" date="2021-07" db="EMBL/GenBank/DDBJ databases">
        <title>Complete genome sequencing of a Clostridium isolate.</title>
        <authorList>
            <person name="Ueki A."/>
            <person name="Tonouchi A."/>
        </authorList>
    </citation>
    <scope>NUCLEOTIDE SEQUENCE [LARGE SCALE GENOMIC DNA]</scope>
    <source>
        <strain evidence="14">C5S11</strain>
    </source>
</reference>
<dbReference type="PROSITE" id="PS01035">
    <property type="entry name" value="PTS_EIIB_TYPE_1_CYS"/>
    <property type="match status" value="1"/>
</dbReference>
<evidence type="ECO:0000256" key="4">
    <source>
        <dbReference type="ARBA" id="ARBA00022597"/>
    </source>
</evidence>
<keyword evidence="5" id="KW-0808">Transferase</keyword>
<protein>
    <submittedName>
        <fullName evidence="13">PTS glucose transporter subunit IIB</fullName>
    </submittedName>
</protein>
<evidence type="ECO:0000256" key="7">
    <source>
        <dbReference type="ARBA" id="ARBA00022692"/>
    </source>
</evidence>
<dbReference type="Pfam" id="PF02378">
    <property type="entry name" value="PTS_EIIC"/>
    <property type="match status" value="1"/>
</dbReference>
<keyword evidence="9 11" id="KW-1133">Transmembrane helix</keyword>
<feature type="transmembrane region" description="Helical" evidence="11">
    <location>
        <begin position="139"/>
        <end position="166"/>
    </location>
</feature>
<evidence type="ECO:0000313" key="14">
    <source>
        <dbReference type="Proteomes" id="UP000824633"/>
    </source>
</evidence>
<dbReference type="Pfam" id="PF00367">
    <property type="entry name" value="PTS_EIIB"/>
    <property type="match status" value="1"/>
</dbReference>
<feature type="transmembrane region" description="Helical" evidence="11">
    <location>
        <begin position="347"/>
        <end position="369"/>
    </location>
</feature>
<evidence type="ECO:0000256" key="1">
    <source>
        <dbReference type="ARBA" id="ARBA00004651"/>
    </source>
</evidence>
<evidence type="ECO:0000313" key="13">
    <source>
        <dbReference type="EMBL" id="BCZ44444.1"/>
    </source>
</evidence>
<gene>
    <name evidence="13" type="ORF">psyc5s11_05110</name>
</gene>
<evidence type="ECO:0000256" key="11">
    <source>
        <dbReference type="SAM" id="Phobius"/>
    </source>
</evidence>
<feature type="transmembrane region" description="Helical" evidence="11">
    <location>
        <begin position="324"/>
        <end position="341"/>
    </location>
</feature>
<evidence type="ECO:0000256" key="10">
    <source>
        <dbReference type="ARBA" id="ARBA00023136"/>
    </source>
</evidence>
<dbReference type="InterPro" id="IPR003352">
    <property type="entry name" value="PTS_EIIC"/>
</dbReference>
<dbReference type="CDD" id="cd00212">
    <property type="entry name" value="PTS_IIB_glc"/>
    <property type="match status" value="1"/>
</dbReference>
<proteinExistence type="predicted"/>
<evidence type="ECO:0000256" key="6">
    <source>
        <dbReference type="ARBA" id="ARBA00022683"/>
    </source>
</evidence>
<comment type="subcellular location">
    <subcellularLocation>
        <location evidence="1">Cell membrane</location>
        <topology evidence="1">Multi-pass membrane protein</topology>
    </subcellularLocation>
</comment>
<keyword evidence="3" id="KW-1003">Cell membrane</keyword>
<feature type="transmembrane region" description="Helical" evidence="11">
    <location>
        <begin position="99"/>
        <end position="119"/>
    </location>
</feature>
<name>A0ABM7SXW5_9CLOT</name>
<dbReference type="Proteomes" id="UP000824633">
    <property type="component" value="Chromosome"/>
</dbReference>
<feature type="transmembrane region" description="Helical" evidence="11">
    <location>
        <begin position="401"/>
        <end position="420"/>
    </location>
</feature>
<evidence type="ECO:0000256" key="5">
    <source>
        <dbReference type="ARBA" id="ARBA00022679"/>
    </source>
</evidence>
<feature type="transmembrane region" description="Helical" evidence="11">
    <location>
        <begin position="61"/>
        <end position="92"/>
    </location>
</feature>
<evidence type="ECO:0000256" key="2">
    <source>
        <dbReference type="ARBA" id="ARBA00022448"/>
    </source>
</evidence>
<keyword evidence="2" id="KW-0813">Transport</keyword>
<keyword evidence="6" id="KW-0598">Phosphotransferase system</keyword>
<feature type="transmembrane region" description="Helical" evidence="11">
    <location>
        <begin position="178"/>
        <end position="207"/>
    </location>
</feature>
<sequence length="564" mass="60753">MEKRKEEGKVFATVQKIGKAFFLPVSVLPIAGLLLGLGASFTNQTTIASYHLEGLFGKGTILNALLTIMSQVGSTIFGNLPIIFAMAVAIGLAKNEKAVAVLASGISFFVMHTTINAMLKLNGYILADGSYSDKVLNGALTNVCGIDSLQMGVFGGIIVGLGVAALHNRFYKQKLPAVLSFFAGVRFVPIISVLVYILVGIICFYIWPILQNGIFAIGGVVTSSGYVGTFIFGFIERALIPFGLHHVFYIPFWQTALGGTAVIDGVTVSGAQNIYFAELASSNTVKFSVEACRFMTGKYSFMMAGLPGAAYAMYKCAKPENRKVVGGLLLSAALTSFLTGITEPIEFTFLFVAPALYGLHCVFAGLSFVICHILDICIGTTFSCGFIDFTLYGLLQGNAKTNWLIIIPVFIVYALGYYFVFKFVIEKFNLATPGREEGEGEIKLYTKDDYNNKNVSVEKSIGSKADLLSATILKGVGGEKNLVDIDACATRLRLTVRNSEAVDDNILKSTGAHGVVKKGVGIQVIYGPQVSIIKSEFEEYVELIRNGKVIVEDVTEIIADNSQS</sequence>
<feature type="domain" description="Phosphotransferase system EIIC" evidence="12">
    <location>
        <begin position="18"/>
        <end position="365"/>
    </location>
</feature>
<evidence type="ECO:0000256" key="3">
    <source>
        <dbReference type="ARBA" id="ARBA00022475"/>
    </source>
</evidence>
<dbReference type="InterPro" id="IPR018113">
    <property type="entry name" value="PTrfase_EIIB_Cys"/>
</dbReference>
<keyword evidence="7 11" id="KW-0812">Transmembrane</keyword>
<keyword evidence="4 13" id="KW-0762">Sugar transport</keyword>
<feature type="transmembrane region" description="Helical" evidence="11">
    <location>
        <begin position="376"/>
        <end position="395"/>
    </location>
</feature>
<dbReference type="Gene3D" id="3.30.1360.60">
    <property type="entry name" value="Glucose permease domain IIB"/>
    <property type="match status" value="1"/>
</dbReference>
<feature type="transmembrane region" description="Helical" evidence="11">
    <location>
        <begin position="21"/>
        <end position="41"/>
    </location>
</feature>
<keyword evidence="8" id="KW-0418">Kinase</keyword>
<evidence type="ECO:0000256" key="8">
    <source>
        <dbReference type="ARBA" id="ARBA00022777"/>
    </source>
</evidence>
<organism evidence="13 14">
    <name type="scientific">Clostridium gelidum</name>
    <dbReference type="NCBI Taxonomy" id="704125"/>
    <lineage>
        <taxon>Bacteria</taxon>
        <taxon>Bacillati</taxon>
        <taxon>Bacillota</taxon>
        <taxon>Clostridia</taxon>
        <taxon>Eubacteriales</taxon>
        <taxon>Clostridiaceae</taxon>
        <taxon>Clostridium</taxon>
    </lineage>
</organism>
<accession>A0ABM7SXW5</accession>
<evidence type="ECO:0000256" key="9">
    <source>
        <dbReference type="ARBA" id="ARBA00022989"/>
    </source>
</evidence>
<dbReference type="NCBIfam" id="TIGR00826">
    <property type="entry name" value="EIIB_glc"/>
    <property type="match status" value="1"/>
</dbReference>
<evidence type="ECO:0000259" key="12">
    <source>
        <dbReference type="Pfam" id="PF02378"/>
    </source>
</evidence>
<keyword evidence="14" id="KW-1185">Reference proteome</keyword>
<dbReference type="PANTHER" id="PTHR30009">
    <property type="entry name" value="CYTOCHROME C-TYPE SYNTHESIS PROTEIN AND PTS TRANSMEMBRANE COMPONENT"/>
    <property type="match status" value="1"/>
</dbReference>
<dbReference type="SUPFAM" id="SSF55604">
    <property type="entry name" value="Glucose permease domain IIB"/>
    <property type="match status" value="1"/>
</dbReference>
<dbReference type="InterPro" id="IPR001996">
    <property type="entry name" value="PTS_IIB_1"/>
</dbReference>
<dbReference type="RefSeq" id="WP_224036120.1">
    <property type="nucleotide sequence ID" value="NZ_AP024849.1"/>
</dbReference>
<dbReference type="InterPro" id="IPR050429">
    <property type="entry name" value="PTS_Glucose_EIICBA"/>
</dbReference>